<dbReference type="InterPro" id="IPR019821">
    <property type="entry name" value="Kinesin_motor_CS"/>
</dbReference>
<dbReference type="GO" id="GO:0008017">
    <property type="term" value="F:microtubule binding"/>
    <property type="evidence" value="ECO:0007669"/>
    <property type="project" value="InterPro"/>
</dbReference>
<sequence>MESRLPKPLPFRPMQGLTKNILPGDRIKSSATGGGEAGNVQPLSRDMSNSRNFLTRPRARAASPEPLRTNNRAKLRRSRSACDVNELRGVGIKRTAMPPTLPSVPSKFSRTTATTTSTTTTSSVPTGTQQRASRPPLAAARKPPVSTSRTAARTTSAPAQTSKFAASTKTGGAAASSSTSAAAAPKRIAPYDFKARFHDLLEKHKTLKTKYEKQVDDLSELETMPQQLEETQNKLIETESKLKNTLSNNESLYRQVKQQTDEIASLTATLGRLNAELTDLKTKHEQILSEHQSLSAENLELRQCKENLQQRNEAATEENKNLQEQLFKSNMERKVLHNNVMDLKGNIRVFCRIRPPLDTEIGRICCSWNYHDEATVEIQSLEGQQATKQIFTFDQVFQPNCFQTDIFDMVSPLIQSALDGYNICIFAYGQTGSGKTFTMDGVADNVGVIPRTVDLLFDSINSYKNMGWEYEIRATFLEIYNEVLYDLLSNEAKDMEIRMAKNNKNDIYVSNITEECVMDPNHLRQLMATAKMNRATASTIGNERSSRSHAVTKLQLIGRHAARQEISIGSINLVDLAGSESPKTSIRMTETKNINRSLSELTNCILALLQKQDHVPYRNSKLTHLLMPALGGNSKTLMFINVSPFQDCYHESVKSLRFATSVNSCKMTKAKRVRIPNNASANNSRIDNSV</sequence>
<gene>
    <name evidence="15" type="primary">Dwil\GK11161</name>
    <name evidence="15" type="ORF">Dwil_GK11161</name>
</gene>
<keyword evidence="16" id="KW-1185">Reference proteome</keyword>
<dbReference type="EMBL" id="CH964232">
    <property type="protein sequence ID" value="EDW81188.1"/>
    <property type="molecule type" value="Genomic_DNA"/>
</dbReference>
<feature type="coiled-coil region" evidence="12">
    <location>
        <begin position="201"/>
        <end position="332"/>
    </location>
</feature>
<dbReference type="SMART" id="SM00129">
    <property type="entry name" value="KISc"/>
    <property type="match status" value="1"/>
</dbReference>
<organism evidence="15 16">
    <name type="scientific">Drosophila willistoni</name>
    <name type="common">Fruit fly</name>
    <dbReference type="NCBI Taxonomy" id="7260"/>
    <lineage>
        <taxon>Eukaryota</taxon>
        <taxon>Metazoa</taxon>
        <taxon>Ecdysozoa</taxon>
        <taxon>Arthropoda</taxon>
        <taxon>Hexapoda</taxon>
        <taxon>Insecta</taxon>
        <taxon>Pterygota</taxon>
        <taxon>Neoptera</taxon>
        <taxon>Endopterygota</taxon>
        <taxon>Diptera</taxon>
        <taxon>Brachycera</taxon>
        <taxon>Muscomorpha</taxon>
        <taxon>Ephydroidea</taxon>
        <taxon>Drosophilidae</taxon>
        <taxon>Drosophila</taxon>
        <taxon>Sophophora</taxon>
    </lineage>
</organism>
<evidence type="ECO:0000313" key="15">
    <source>
        <dbReference type="EMBL" id="EDW81188.1"/>
    </source>
</evidence>
<dbReference type="OMA" id="WTYHDEA"/>
<evidence type="ECO:0000256" key="4">
    <source>
        <dbReference type="ARBA" id="ARBA00022701"/>
    </source>
</evidence>
<feature type="domain" description="Kinesin motor" evidence="14">
    <location>
        <begin position="346"/>
        <end position="665"/>
    </location>
</feature>
<dbReference type="PANTHER" id="PTHR47972:SF45">
    <property type="entry name" value="PROTEIN CLARET SEGREGATIONAL"/>
    <property type="match status" value="1"/>
</dbReference>
<protein>
    <recommendedName>
        <fullName evidence="11">Kinesin-like protein</fullName>
    </recommendedName>
</protein>
<evidence type="ECO:0000256" key="9">
    <source>
        <dbReference type="ARBA" id="ARBA00023212"/>
    </source>
</evidence>
<keyword evidence="6 10" id="KW-0067">ATP-binding</keyword>
<dbReference type="KEGG" id="dwi:6647744"/>
<feature type="region of interest" description="Disordered" evidence="13">
    <location>
        <begin position="1"/>
        <end position="80"/>
    </location>
</feature>
<comment type="similarity">
    <text evidence="2">Belongs to the TRAFAC class myosin-kinesin ATPase superfamily. Kinesin family. KIN-14 subfamily.</text>
</comment>
<dbReference type="GO" id="GO:0005524">
    <property type="term" value="F:ATP binding"/>
    <property type="evidence" value="ECO:0007669"/>
    <property type="project" value="UniProtKB-UniRule"/>
</dbReference>
<evidence type="ECO:0000256" key="11">
    <source>
        <dbReference type="RuleBase" id="RU000394"/>
    </source>
</evidence>
<dbReference type="GO" id="GO:0090307">
    <property type="term" value="P:mitotic spindle assembly"/>
    <property type="evidence" value="ECO:0007669"/>
    <property type="project" value="UniProtKB-ARBA"/>
</dbReference>
<reference evidence="15 16" key="1">
    <citation type="journal article" date="2007" name="Nature">
        <title>Evolution of genes and genomes on the Drosophila phylogeny.</title>
        <authorList>
            <consortium name="Drosophila 12 Genomes Consortium"/>
            <person name="Clark A.G."/>
            <person name="Eisen M.B."/>
            <person name="Smith D.R."/>
            <person name="Bergman C.M."/>
            <person name="Oliver B."/>
            <person name="Markow T.A."/>
            <person name="Kaufman T.C."/>
            <person name="Kellis M."/>
            <person name="Gelbart W."/>
            <person name="Iyer V.N."/>
            <person name="Pollard D.A."/>
            <person name="Sackton T.B."/>
            <person name="Larracuente A.M."/>
            <person name="Singh N.D."/>
            <person name="Abad J.P."/>
            <person name="Abt D.N."/>
            <person name="Adryan B."/>
            <person name="Aguade M."/>
            <person name="Akashi H."/>
            <person name="Anderson W.W."/>
            <person name="Aquadro C.F."/>
            <person name="Ardell D.H."/>
            <person name="Arguello R."/>
            <person name="Artieri C.G."/>
            <person name="Barbash D.A."/>
            <person name="Barker D."/>
            <person name="Barsanti P."/>
            <person name="Batterham P."/>
            <person name="Batzoglou S."/>
            <person name="Begun D."/>
            <person name="Bhutkar A."/>
            <person name="Blanco E."/>
            <person name="Bosak S.A."/>
            <person name="Bradley R.K."/>
            <person name="Brand A.D."/>
            <person name="Brent M.R."/>
            <person name="Brooks A.N."/>
            <person name="Brown R.H."/>
            <person name="Butlin R.K."/>
            <person name="Caggese C."/>
            <person name="Calvi B.R."/>
            <person name="Bernardo de Carvalho A."/>
            <person name="Caspi A."/>
            <person name="Castrezana S."/>
            <person name="Celniker S.E."/>
            <person name="Chang J.L."/>
            <person name="Chapple C."/>
            <person name="Chatterji S."/>
            <person name="Chinwalla A."/>
            <person name="Civetta A."/>
            <person name="Clifton S.W."/>
            <person name="Comeron J.M."/>
            <person name="Costello J.C."/>
            <person name="Coyne J.A."/>
            <person name="Daub J."/>
            <person name="David R.G."/>
            <person name="Delcher A.L."/>
            <person name="Delehaunty K."/>
            <person name="Do C.B."/>
            <person name="Ebling H."/>
            <person name="Edwards K."/>
            <person name="Eickbush T."/>
            <person name="Evans J.D."/>
            <person name="Filipski A."/>
            <person name="Findeiss S."/>
            <person name="Freyhult E."/>
            <person name="Fulton L."/>
            <person name="Fulton R."/>
            <person name="Garcia A.C."/>
            <person name="Gardiner A."/>
            <person name="Garfield D.A."/>
            <person name="Garvin B.E."/>
            <person name="Gibson G."/>
            <person name="Gilbert D."/>
            <person name="Gnerre S."/>
            <person name="Godfrey J."/>
            <person name="Good R."/>
            <person name="Gotea V."/>
            <person name="Gravely B."/>
            <person name="Greenberg A.J."/>
            <person name="Griffiths-Jones S."/>
            <person name="Gross S."/>
            <person name="Guigo R."/>
            <person name="Gustafson E.A."/>
            <person name="Haerty W."/>
            <person name="Hahn M.W."/>
            <person name="Halligan D.L."/>
            <person name="Halpern A.L."/>
            <person name="Halter G.M."/>
            <person name="Han M.V."/>
            <person name="Heger A."/>
            <person name="Hillier L."/>
            <person name="Hinrichs A.S."/>
            <person name="Holmes I."/>
            <person name="Hoskins R.A."/>
            <person name="Hubisz M.J."/>
            <person name="Hultmark D."/>
            <person name="Huntley M.A."/>
            <person name="Jaffe D.B."/>
            <person name="Jagadeeshan S."/>
            <person name="Jeck W.R."/>
            <person name="Johnson J."/>
            <person name="Jones C.D."/>
            <person name="Jordan W.C."/>
            <person name="Karpen G.H."/>
            <person name="Kataoka E."/>
            <person name="Keightley P.D."/>
            <person name="Kheradpour P."/>
            <person name="Kirkness E.F."/>
            <person name="Koerich L.B."/>
            <person name="Kristiansen K."/>
            <person name="Kudrna D."/>
            <person name="Kulathinal R.J."/>
            <person name="Kumar S."/>
            <person name="Kwok R."/>
            <person name="Lander E."/>
            <person name="Langley C.H."/>
            <person name="Lapoint R."/>
            <person name="Lazzaro B.P."/>
            <person name="Lee S.J."/>
            <person name="Levesque L."/>
            <person name="Li R."/>
            <person name="Lin C.F."/>
            <person name="Lin M.F."/>
            <person name="Lindblad-Toh K."/>
            <person name="Llopart A."/>
            <person name="Long M."/>
            <person name="Low L."/>
            <person name="Lozovsky E."/>
            <person name="Lu J."/>
            <person name="Luo M."/>
            <person name="Machado C.A."/>
            <person name="Makalowski W."/>
            <person name="Marzo M."/>
            <person name="Matsuda M."/>
            <person name="Matzkin L."/>
            <person name="McAllister B."/>
            <person name="McBride C.S."/>
            <person name="McKernan B."/>
            <person name="McKernan K."/>
            <person name="Mendez-Lago M."/>
            <person name="Minx P."/>
            <person name="Mollenhauer M.U."/>
            <person name="Montooth K."/>
            <person name="Mount S.M."/>
            <person name="Mu X."/>
            <person name="Myers E."/>
            <person name="Negre B."/>
            <person name="Newfeld S."/>
            <person name="Nielsen R."/>
            <person name="Noor M.A."/>
            <person name="O'Grady P."/>
            <person name="Pachter L."/>
            <person name="Papaceit M."/>
            <person name="Parisi M.J."/>
            <person name="Parisi M."/>
            <person name="Parts L."/>
            <person name="Pedersen J.S."/>
            <person name="Pesole G."/>
            <person name="Phillippy A.M."/>
            <person name="Ponting C.P."/>
            <person name="Pop M."/>
            <person name="Porcelli D."/>
            <person name="Powell J.R."/>
            <person name="Prohaska S."/>
            <person name="Pruitt K."/>
            <person name="Puig M."/>
            <person name="Quesneville H."/>
            <person name="Ram K.R."/>
            <person name="Rand D."/>
            <person name="Rasmussen M.D."/>
            <person name="Reed L.K."/>
            <person name="Reenan R."/>
            <person name="Reily A."/>
            <person name="Remington K.A."/>
            <person name="Rieger T.T."/>
            <person name="Ritchie M.G."/>
            <person name="Robin C."/>
            <person name="Rogers Y.H."/>
            <person name="Rohde C."/>
            <person name="Rozas J."/>
            <person name="Rubenfield M.J."/>
            <person name="Ruiz A."/>
            <person name="Russo S."/>
            <person name="Salzberg S.L."/>
            <person name="Sanchez-Gracia A."/>
            <person name="Saranga D.J."/>
            <person name="Sato H."/>
            <person name="Schaeffer S.W."/>
            <person name="Schatz M.C."/>
            <person name="Schlenke T."/>
            <person name="Schwartz R."/>
            <person name="Segarra C."/>
            <person name="Singh R.S."/>
            <person name="Sirot L."/>
            <person name="Sirota M."/>
            <person name="Sisneros N.B."/>
            <person name="Smith C.D."/>
            <person name="Smith T.F."/>
            <person name="Spieth J."/>
            <person name="Stage D.E."/>
            <person name="Stark A."/>
            <person name="Stephan W."/>
            <person name="Strausberg R.L."/>
            <person name="Strempel S."/>
            <person name="Sturgill D."/>
            <person name="Sutton G."/>
            <person name="Sutton G.G."/>
            <person name="Tao W."/>
            <person name="Teichmann S."/>
            <person name="Tobari Y.N."/>
            <person name="Tomimura Y."/>
            <person name="Tsolas J.M."/>
            <person name="Valente V.L."/>
            <person name="Venter E."/>
            <person name="Venter J.C."/>
            <person name="Vicario S."/>
            <person name="Vieira F.G."/>
            <person name="Vilella A.J."/>
            <person name="Villasante A."/>
            <person name="Walenz B."/>
            <person name="Wang J."/>
            <person name="Wasserman M."/>
            <person name="Watts T."/>
            <person name="Wilson D."/>
            <person name="Wilson R.K."/>
            <person name="Wing R.A."/>
            <person name="Wolfner M.F."/>
            <person name="Wong A."/>
            <person name="Wong G.K."/>
            <person name="Wu C.I."/>
            <person name="Wu G."/>
            <person name="Yamamoto D."/>
            <person name="Yang H.P."/>
            <person name="Yang S.P."/>
            <person name="Yorke J.A."/>
            <person name="Yoshida K."/>
            <person name="Zdobnov E."/>
            <person name="Zhang P."/>
            <person name="Zhang Y."/>
            <person name="Zimin A.V."/>
            <person name="Baldwin J."/>
            <person name="Abdouelleil A."/>
            <person name="Abdulkadir J."/>
            <person name="Abebe A."/>
            <person name="Abera B."/>
            <person name="Abreu J."/>
            <person name="Acer S.C."/>
            <person name="Aftuck L."/>
            <person name="Alexander A."/>
            <person name="An P."/>
            <person name="Anderson E."/>
            <person name="Anderson S."/>
            <person name="Arachi H."/>
            <person name="Azer M."/>
            <person name="Bachantsang P."/>
            <person name="Barry A."/>
            <person name="Bayul T."/>
            <person name="Berlin A."/>
            <person name="Bessette D."/>
            <person name="Bloom T."/>
            <person name="Blye J."/>
            <person name="Boguslavskiy L."/>
            <person name="Bonnet C."/>
            <person name="Boukhgalter B."/>
            <person name="Bourzgui I."/>
            <person name="Brown A."/>
            <person name="Cahill P."/>
            <person name="Channer S."/>
            <person name="Cheshatsang Y."/>
            <person name="Chuda L."/>
            <person name="Citroen M."/>
            <person name="Collymore A."/>
            <person name="Cooke P."/>
            <person name="Costello M."/>
            <person name="D'Aco K."/>
            <person name="Daza R."/>
            <person name="De Haan G."/>
            <person name="DeGray S."/>
            <person name="DeMaso C."/>
            <person name="Dhargay N."/>
            <person name="Dooley K."/>
            <person name="Dooley E."/>
            <person name="Doricent M."/>
            <person name="Dorje P."/>
            <person name="Dorjee K."/>
            <person name="Dupes A."/>
            <person name="Elong R."/>
            <person name="Falk J."/>
            <person name="Farina A."/>
            <person name="Faro S."/>
            <person name="Ferguson D."/>
            <person name="Fisher S."/>
            <person name="Foley C.D."/>
            <person name="Franke A."/>
            <person name="Friedrich D."/>
            <person name="Gadbois L."/>
            <person name="Gearin G."/>
            <person name="Gearin C.R."/>
            <person name="Giannoukos G."/>
            <person name="Goode T."/>
            <person name="Graham J."/>
            <person name="Grandbois E."/>
            <person name="Grewal S."/>
            <person name="Gyaltsen K."/>
            <person name="Hafez N."/>
            <person name="Hagos B."/>
            <person name="Hall J."/>
            <person name="Henson C."/>
            <person name="Hollinger A."/>
            <person name="Honan T."/>
            <person name="Huard M.D."/>
            <person name="Hughes L."/>
            <person name="Hurhula B."/>
            <person name="Husby M.E."/>
            <person name="Kamat A."/>
            <person name="Kanga B."/>
            <person name="Kashin S."/>
            <person name="Khazanovich D."/>
            <person name="Kisner P."/>
            <person name="Lance K."/>
            <person name="Lara M."/>
            <person name="Lee W."/>
            <person name="Lennon N."/>
            <person name="Letendre F."/>
            <person name="LeVine R."/>
            <person name="Lipovsky A."/>
            <person name="Liu X."/>
            <person name="Liu J."/>
            <person name="Liu S."/>
            <person name="Lokyitsang T."/>
            <person name="Lokyitsang Y."/>
            <person name="Lubonja R."/>
            <person name="Lui A."/>
            <person name="MacDonald P."/>
            <person name="Magnisalis V."/>
            <person name="Maru K."/>
            <person name="Matthews C."/>
            <person name="McCusker W."/>
            <person name="McDonough S."/>
            <person name="Mehta T."/>
            <person name="Meldrim J."/>
            <person name="Meneus L."/>
            <person name="Mihai O."/>
            <person name="Mihalev A."/>
            <person name="Mihova T."/>
            <person name="Mittelman R."/>
            <person name="Mlenga V."/>
            <person name="Montmayeur A."/>
            <person name="Mulrain L."/>
            <person name="Navidi A."/>
            <person name="Naylor J."/>
            <person name="Negash T."/>
            <person name="Nguyen T."/>
            <person name="Nguyen N."/>
            <person name="Nicol R."/>
            <person name="Norbu C."/>
            <person name="Norbu N."/>
            <person name="Novod N."/>
            <person name="O'Neill B."/>
            <person name="Osman S."/>
            <person name="Markiewicz E."/>
            <person name="Oyono O.L."/>
            <person name="Patti C."/>
            <person name="Phunkhang P."/>
            <person name="Pierre F."/>
            <person name="Priest M."/>
            <person name="Raghuraman S."/>
            <person name="Rege F."/>
            <person name="Reyes R."/>
            <person name="Rise C."/>
            <person name="Rogov P."/>
            <person name="Ross K."/>
            <person name="Ryan E."/>
            <person name="Settipalli S."/>
            <person name="Shea T."/>
            <person name="Sherpa N."/>
            <person name="Shi L."/>
            <person name="Shih D."/>
            <person name="Sparrow T."/>
            <person name="Spaulding J."/>
            <person name="Stalker J."/>
            <person name="Stange-Thomann N."/>
            <person name="Stavropoulos S."/>
            <person name="Stone C."/>
            <person name="Strader C."/>
            <person name="Tesfaye S."/>
            <person name="Thomson T."/>
            <person name="Thoulutsang Y."/>
            <person name="Thoulutsang D."/>
            <person name="Topham K."/>
            <person name="Topping I."/>
            <person name="Tsamla T."/>
            <person name="Vassiliev H."/>
            <person name="Vo A."/>
            <person name="Wangchuk T."/>
            <person name="Wangdi T."/>
            <person name="Weiand M."/>
            <person name="Wilkinson J."/>
            <person name="Wilson A."/>
            <person name="Yadav S."/>
            <person name="Young G."/>
            <person name="Yu Q."/>
            <person name="Zembek L."/>
            <person name="Zhong D."/>
            <person name="Zimmer A."/>
            <person name="Zwirko Z."/>
            <person name="Jaffe D.B."/>
            <person name="Alvarez P."/>
            <person name="Brockman W."/>
            <person name="Butler J."/>
            <person name="Chin C."/>
            <person name="Gnerre S."/>
            <person name="Grabherr M."/>
            <person name="Kleber M."/>
            <person name="Mauceli E."/>
            <person name="MacCallum I."/>
        </authorList>
    </citation>
    <scope>NUCLEOTIDE SEQUENCE [LARGE SCALE GENOMIC DNA]</scope>
    <source>
        <strain evidence="16">Tucson 14030-0811.24</strain>
    </source>
</reference>
<keyword evidence="7 12" id="KW-0175">Coiled coil</keyword>
<keyword evidence="5 10" id="KW-0547">Nucleotide-binding</keyword>
<keyword evidence="8 10" id="KW-0505">Motor protein</keyword>
<evidence type="ECO:0000256" key="2">
    <source>
        <dbReference type="ARBA" id="ARBA00010899"/>
    </source>
</evidence>
<dbReference type="GO" id="GO:0005874">
    <property type="term" value="C:microtubule"/>
    <property type="evidence" value="ECO:0007669"/>
    <property type="project" value="UniProtKB-KW"/>
</dbReference>
<dbReference type="PhylomeDB" id="B4NBM4"/>
<evidence type="ECO:0000256" key="1">
    <source>
        <dbReference type="ARBA" id="ARBA00004245"/>
    </source>
</evidence>
<keyword evidence="4 11" id="KW-0493">Microtubule</keyword>
<dbReference type="Proteomes" id="UP000007798">
    <property type="component" value="Unassembled WGS sequence"/>
</dbReference>
<dbReference type="InterPro" id="IPR027417">
    <property type="entry name" value="P-loop_NTPase"/>
</dbReference>
<dbReference type="Pfam" id="PF00225">
    <property type="entry name" value="Kinesin"/>
    <property type="match status" value="1"/>
</dbReference>
<evidence type="ECO:0000256" key="3">
    <source>
        <dbReference type="ARBA" id="ARBA00022490"/>
    </source>
</evidence>
<dbReference type="CDD" id="cd01366">
    <property type="entry name" value="KISc_C_terminal"/>
    <property type="match status" value="1"/>
</dbReference>
<dbReference type="STRING" id="7260.B4NBM4"/>
<evidence type="ECO:0000256" key="5">
    <source>
        <dbReference type="ARBA" id="ARBA00022741"/>
    </source>
</evidence>
<accession>B4NBM4</accession>
<dbReference type="eggNOG" id="KOG0239">
    <property type="taxonomic scope" value="Eukaryota"/>
</dbReference>
<dbReference type="InterPro" id="IPR001752">
    <property type="entry name" value="Kinesin_motor_dom"/>
</dbReference>
<dbReference type="SUPFAM" id="SSF52540">
    <property type="entry name" value="P-loop containing nucleoside triphosphate hydrolases"/>
    <property type="match status" value="1"/>
</dbReference>
<evidence type="ECO:0000256" key="6">
    <source>
        <dbReference type="ARBA" id="ARBA00022840"/>
    </source>
</evidence>
<evidence type="ECO:0000256" key="8">
    <source>
        <dbReference type="ARBA" id="ARBA00023175"/>
    </source>
</evidence>
<dbReference type="PROSITE" id="PS50067">
    <property type="entry name" value="KINESIN_MOTOR_2"/>
    <property type="match status" value="1"/>
</dbReference>
<feature type="compositionally biased region" description="Low complexity" evidence="13">
    <location>
        <begin position="146"/>
        <end position="184"/>
    </location>
</feature>
<dbReference type="HOGENOM" id="CLU_001485_12_4_1"/>
<keyword evidence="3" id="KW-0963">Cytoplasm</keyword>
<dbReference type="AlphaFoldDB" id="B4NBM4"/>
<dbReference type="SMR" id="B4NBM4"/>
<dbReference type="FunCoup" id="B4NBM4">
    <property type="interactions" value="763"/>
</dbReference>
<dbReference type="InParanoid" id="B4NBM4"/>
<dbReference type="OrthoDB" id="3176171at2759"/>
<evidence type="ECO:0000259" key="14">
    <source>
        <dbReference type="PROSITE" id="PS50067"/>
    </source>
</evidence>
<dbReference type="Gene3D" id="3.40.850.10">
    <property type="entry name" value="Kinesin motor domain"/>
    <property type="match status" value="1"/>
</dbReference>
<comment type="subcellular location">
    <subcellularLocation>
        <location evidence="1">Cytoplasm</location>
        <location evidence="1">Cytoskeleton</location>
    </subcellularLocation>
</comment>
<dbReference type="FunFam" id="3.40.850.10:FF:000065">
    <property type="entry name" value="Kinesin-like protein"/>
    <property type="match status" value="1"/>
</dbReference>
<evidence type="ECO:0000256" key="13">
    <source>
        <dbReference type="SAM" id="MobiDB-lite"/>
    </source>
</evidence>
<proteinExistence type="inferred from homology"/>
<keyword evidence="9" id="KW-0206">Cytoskeleton</keyword>
<evidence type="ECO:0000313" key="16">
    <source>
        <dbReference type="Proteomes" id="UP000007798"/>
    </source>
</evidence>
<evidence type="ECO:0000256" key="10">
    <source>
        <dbReference type="PROSITE-ProRule" id="PRU00283"/>
    </source>
</evidence>
<dbReference type="GO" id="GO:0003777">
    <property type="term" value="F:microtubule motor activity"/>
    <property type="evidence" value="ECO:0007669"/>
    <property type="project" value="InterPro"/>
</dbReference>
<feature type="compositionally biased region" description="Low complexity" evidence="13">
    <location>
        <begin position="106"/>
        <end position="128"/>
    </location>
</feature>
<dbReference type="InterPro" id="IPR036961">
    <property type="entry name" value="Kinesin_motor_dom_sf"/>
</dbReference>
<dbReference type="PANTHER" id="PTHR47972">
    <property type="entry name" value="KINESIN-LIKE PROTEIN KLP-3"/>
    <property type="match status" value="1"/>
</dbReference>
<dbReference type="PROSITE" id="PS00411">
    <property type="entry name" value="KINESIN_MOTOR_1"/>
    <property type="match status" value="1"/>
</dbReference>
<dbReference type="PRINTS" id="PR00380">
    <property type="entry name" value="KINESINHEAVY"/>
</dbReference>
<name>B4NBM4_DROWI</name>
<feature type="binding site" evidence="10">
    <location>
        <begin position="429"/>
        <end position="436"/>
    </location>
    <ligand>
        <name>ATP</name>
        <dbReference type="ChEBI" id="CHEBI:30616"/>
    </ligand>
</feature>
<dbReference type="InterPro" id="IPR027640">
    <property type="entry name" value="Kinesin-like_fam"/>
</dbReference>
<evidence type="ECO:0000256" key="7">
    <source>
        <dbReference type="ARBA" id="ARBA00023054"/>
    </source>
</evidence>
<evidence type="ECO:0000256" key="12">
    <source>
        <dbReference type="SAM" id="Coils"/>
    </source>
</evidence>
<feature type="region of interest" description="Disordered" evidence="13">
    <location>
        <begin position="93"/>
        <end position="184"/>
    </location>
</feature>
<dbReference type="GO" id="GO:0007018">
    <property type="term" value="P:microtubule-based movement"/>
    <property type="evidence" value="ECO:0007669"/>
    <property type="project" value="InterPro"/>
</dbReference>